<dbReference type="PANTHER" id="PTHR34144:SF7">
    <property type="entry name" value="EXPORT PROTEIN (CAP59), PUTATIVE (AFU_ORTHOLOGUE AFUA_7G05020)-RELATED"/>
    <property type="match status" value="1"/>
</dbReference>
<accession>A0A485LRW5</accession>
<dbReference type="InterPro" id="IPR021047">
    <property type="entry name" value="Mannosyltransferase_CMT1"/>
</dbReference>
<dbReference type="PANTHER" id="PTHR34144">
    <property type="entry name" value="CHROMOSOME 8, WHOLE GENOME SHOTGUN SEQUENCE"/>
    <property type="match status" value="1"/>
</dbReference>
<reference evidence="3" key="2">
    <citation type="submission" date="2019-06" db="EMBL/GenBank/DDBJ databases">
        <title>Genomics analysis of Aphanomyces spp. identifies a new class of oomycete effector associated with host adaptation.</title>
        <authorList>
            <person name="Gaulin E."/>
        </authorList>
    </citation>
    <scope>NUCLEOTIDE SEQUENCE</scope>
    <source>
        <strain evidence="3">CBS 578.67</strain>
    </source>
</reference>
<protein>
    <submittedName>
        <fullName evidence="4">Aste57867_24969 protein</fullName>
    </submittedName>
</protein>
<organism evidence="4 5">
    <name type="scientific">Aphanomyces stellatus</name>
    <dbReference type="NCBI Taxonomy" id="120398"/>
    <lineage>
        <taxon>Eukaryota</taxon>
        <taxon>Sar</taxon>
        <taxon>Stramenopiles</taxon>
        <taxon>Oomycota</taxon>
        <taxon>Saprolegniomycetes</taxon>
        <taxon>Saprolegniales</taxon>
        <taxon>Verrucalvaceae</taxon>
        <taxon>Aphanomyces</taxon>
    </lineage>
</organism>
<sequence length="442" mass="50133">MDSYLPKHHGKPRGDSMRAPQHIKLIALARTIYALSIALLFLLFVVFASKESRVPPPSATTLRRLLEGRRILVAANYFNNSAILDAHTHEMARFLAMLQSAGAVPYVSIYENGSGDDTPARLRQWGVRLDSMHVPHTINLESSPAWHKAYLQFKDDNPNDVESATRFRIRFMADVRNKALAPLETHAFDDIVFFNDVLFDAADIARLLVTDNLDYDVVCAMDFNRVTLYDTWVARDVNGEAMSSLYPFTADLESIALLRQGKPFPVSSCWNGVVAMKAQPFVQDKVRFRAWRHDEPRMLSRRTPILDAVYSDDCPGSECGLIFEDLNRLLYTNVLMHPTVHVTYRHEDRLLHAVFGGVLNLLSWALLSIQPHARVPAAARLAQCGIDRPLALATWVYLVVPLVVVVSLWHVVRHVRTRRPSLHTNHTHSPRKPRATSLIDYF</sequence>
<evidence type="ECO:0000313" key="4">
    <source>
        <dbReference type="EMBL" id="VFU01600.1"/>
    </source>
</evidence>
<feature type="transmembrane region" description="Helical" evidence="2">
    <location>
        <begin position="25"/>
        <end position="48"/>
    </location>
</feature>
<feature type="transmembrane region" description="Helical" evidence="2">
    <location>
        <begin position="350"/>
        <end position="370"/>
    </location>
</feature>
<evidence type="ECO:0000313" key="3">
    <source>
        <dbReference type="EMBL" id="KAF0682956.1"/>
    </source>
</evidence>
<name>A0A485LRW5_9STRA</name>
<keyword evidence="2" id="KW-1133">Transmembrane helix</keyword>
<evidence type="ECO:0000256" key="2">
    <source>
        <dbReference type="SAM" id="Phobius"/>
    </source>
</evidence>
<gene>
    <name evidence="4" type="primary">Aste57867_24969</name>
    <name evidence="3" type="ORF">As57867_024891</name>
    <name evidence="4" type="ORF">ASTE57867_24969</name>
</gene>
<feature type="compositionally biased region" description="Basic residues" evidence="1">
    <location>
        <begin position="422"/>
        <end position="434"/>
    </location>
</feature>
<dbReference type="Proteomes" id="UP000332933">
    <property type="component" value="Unassembled WGS sequence"/>
</dbReference>
<dbReference type="Pfam" id="PF11735">
    <property type="entry name" value="CAP59_mtransfer"/>
    <property type="match status" value="1"/>
</dbReference>
<proteinExistence type="predicted"/>
<reference evidence="4 5" key="1">
    <citation type="submission" date="2019-03" db="EMBL/GenBank/DDBJ databases">
        <authorList>
            <person name="Gaulin E."/>
            <person name="Dumas B."/>
        </authorList>
    </citation>
    <scope>NUCLEOTIDE SEQUENCE [LARGE SCALE GENOMIC DNA]</scope>
    <source>
        <strain evidence="4">CBS 568.67</strain>
    </source>
</reference>
<dbReference type="EMBL" id="CAADRA010007504">
    <property type="protein sequence ID" value="VFU01600.1"/>
    <property type="molecule type" value="Genomic_DNA"/>
</dbReference>
<feature type="region of interest" description="Disordered" evidence="1">
    <location>
        <begin position="422"/>
        <end position="442"/>
    </location>
</feature>
<dbReference type="OrthoDB" id="262547at2759"/>
<keyword evidence="2" id="KW-0472">Membrane</keyword>
<keyword evidence="5" id="KW-1185">Reference proteome</keyword>
<evidence type="ECO:0000256" key="1">
    <source>
        <dbReference type="SAM" id="MobiDB-lite"/>
    </source>
</evidence>
<dbReference type="AlphaFoldDB" id="A0A485LRW5"/>
<feature type="transmembrane region" description="Helical" evidence="2">
    <location>
        <begin position="390"/>
        <end position="412"/>
    </location>
</feature>
<dbReference type="EMBL" id="VJMH01007478">
    <property type="protein sequence ID" value="KAF0682956.1"/>
    <property type="molecule type" value="Genomic_DNA"/>
</dbReference>
<evidence type="ECO:0000313" key="5">
    <source>
        <dbReference type="Proteomes" id="UP000332933"/>
    </source>
</evidence>
<keyword evidence="2" id="KW-0812">Transmembrane</keyword>